<keyword evidence="3" id="KW-0274">FAD</keyword>
<accession>A0A382P0T2</accession>
<keyword evidence="2" id="KW-0285">Flavoprotein</keyword>
<dbReference type="Pfam" id="PF01134">
    <property type="entry name" value="GIDA"/>
    <property type="match status" value="1"/>
</dbReference>
<comment type="cofactor">
    <cofactor evidence="1">
        <name>FAD</name>
        <dbReference type="ChEBI" id="CHEBI:57692"/>
    </cofactor>
</comment>
<name>A0A382P0T2_9ZZZZ</name>
<sequence length="228" mass="24863">MDLKEKYDIIVVGGGHAGCEATSAAAQLGSKVLLITLSIKTIGQMSCNPAMGGVAKGQIIREIDALGGISGIITDRSTIQFRMLNTSKGPAMWSPRAQCDRKMFSKNWTSTLEKNKNIDFLEDSVTEIISVRGTITGVKTKANQEIFSKAVVLCNGTFLNGIMHIGEKQFPGGRMGERPSKNITEQLINLGFTHDRMKTGTPPRLDGNTIDYSKMVEQEGDKYPNKFS</sequence>
<protein>
    <recommendedName>
        <fullName evidence="4">MnmG N-terminal domain-containing protein</fullName>
    </recommendedName>
</protein>
<evidence type="ECO:0000256" key="3">
    <source>
        <dbReference type="ARBA" id="ARBA00022827"/>
    </source>
</evidence>
<dbReference type="InterPro" id="IPR036188">
    <property type="entry name" value="FAD/NAD-bd_sf"/>
</dbReference>
<dbReference type="InterPro" id="IPR002218">
    <property type="entry name" value="MnmG-rel"/>
</dbReference>
<dbReference type="GO" id="GO:0005829">
    <property type="term" value="C:cytosol"/>
    <property type="evidence" value="ECO:0007669"/>
    <property type="project" value="TreeGrafter"/>
</dbReference>
<gene>
    <name evidence="5" type="ORF">METZ01_LOCUS319059</name>
</gene>
<dbReference type="InterPro" id="IPR040131">
    <property type="entry name" value="MnmG_N"/>
</dbReference>
<dbReference type="SUPFAM" id="SSF51905">
    <property type="entry name" value="FAD/NAD(P)-binding domain"/>
    <property type="match status" value="1"/>
</dbReference>
<reference evidence="5" key="1">
    <citation type="submission" date="2018-05" db="EMBL/GenBank/DDBJ databases">
        <authorList>
            <person name="Lanie J.A."/>
            <person name="Ng W.-L."/>
            <person name="Kazmierczak K.M."/>
            <person name="Andrzejewski T.M."/>
            <person name="Davidsen T.M."/>
            <person name="Wayne K.J."/>
            <person name="Tettelin H."/>
            <person name="Glass J.I."/>
            <person name="Rusch D."/>
            <person name="Podicherti R."/>
            <person name="Tsui H.-C.T."/>
            <person name="Winkler M.E."/>
        </authorList>
    </citation>
    <scope>NUCLEOTIDE SEQUENCE</scope>
</reference>
<dbReference type="GO" id="GO:0050660">
    <property type="term" value="F:flavin adenine dinucleotide binding"/>
    <property type="evidence" value="ECO:0007669"/>
    <property type="project" value="InterPro"/>
</dbReference>
<evidence type="ECO:0000256" key="1">
    <source>
        <dbReference type="ARBA" id="ARBA00001974"/>
    </source>
</evidence>
<proteinExistence type="predicted"/>
<dbReference type="GO" id="GO:0030488">
    <property type="term" value="P:tRNA methylation"/>
    <property type="evidence" value="ECO:0007669"/>
    <property type="project" value="TreeGrafter"/>
</dbReference>
<dbReference type="Gene3D" id="3.50.50.60">
    <property type="entry name" value="FAD/NAD(P)-binding domain"/>
    <property type="match status" value="1"/>
</dbReference>
<organism evidence="5">
    <name type="scientific">marine metagenome</name>
    <dbReference type="NCBI Taxonomy" id="408172"/>
    <lineage>
        <taxon>unclassified sequences</taxon>
        <taxon>metagenomes</taxon>
        <taxon>ecological metagenomes</taxon>
    </lineage>
</organism>
<dbReference type="GO" id="GO:0002098">
    <property type="term" value="P:tRNA wobble uridine modification"/>
    <property type="evidence" value="ECO:0007669"/>
    <property type="project" value="TreeGrafter"/>
</dbReference>
<evidence type="ECO:0000259" key="4">
    <source>
        <dbReference type="Pfam" id="PF01134"/>
    </source>
</evidence>
<feature type="non-terminal residue" evidence="5">
    <location>
        <position position="228"/>
    </location>
</feature>
<evidence type="ECO:0000256" key="2">
    <source>
        <dbReference type="ARBA" id="ARBA00022630"/>
    </source>
</evidence>
<dbReference type="EMBL" id="UINC01103661">
    <property type="protein sequence ID" value="SVC66205.1"/>
    <property type="molecule type" value="Genomic_DNA"/>
</dbReference>
<dbReference type="PANTHER" id="PTHR11806">
    <property type="entry name" value="GLUCOSE INHIBITED DIVISION PROTEIN A"/>
    <property type="match status" value="1"/>
</dbReference>
<feature type="domain" description="MnmG N-terminal" evidence="4">
    <location>
        <begin position="8"/>
        <end position="228"/>
    </location>
</feature>
<dbReference type="AlphaFoldDB" id="A0A382P0T2"/>
<evidence type="ECO:0000313" key="5">
    <source>
        <dbReference type="EMBL" id="SVC66205.1"/>
    </source>
</evidence>
<dbReference type="PANTHER" id="PTHR11806:SF0">
    <property type="entry name" value="PROTEIN MTO1 HOMOLOG, MITOCHONDRIAL"/>
    <property type="match status" value="1"/>
</dbReference>